<accession>A0ACB9Z6W6</accession>
<sequence length="320" mass="36033">MGRRPTTAMMRIAIAGAGGFASLLARELSQSAYAMLVLSTRAHPEFETSYDCQVAVVDYTNLEDLQFALQGVDLVISTISGSQQLNLIDAARRARVRCFVPSEFEGAVNHRPPLGADPFDNDSSAALTQLRHWSSSRHHPMKYTVFSCGVFYERFAPGGLQAYSMGVACRIRNQGDYLIDVGHGTAEIPETNPQGRAVQVVMTSAIDVARFVAAAVELGIDTWPREFKMRGARMTTQRLQEICSEVRGVQFNVVTRPYDQIEQWLRYYEQNRDEARWYSMQHLLQTANGRYNFSDANLNDAVDVQPTNFRQWLYDIWGPA</sequence>
<evidence type="ECO:0000313" key="1">
    <source>
        <dbReference type="EMBL" id="KAI4867353.1"/>
    </source>
</evidence>
<evidence type="ECO:0000313" key="2">
    <source>
        <dbReference type="Proteomes" id="UP001497700"/>
    </source>
</evidence>
<gene>
    <name evidence="1" type="ORF">F4820DRAFT_209782</name>
</gene>
<protein>
    <submittedName>
        <fullName evidence="1">NAD(P)-binding protein</fullName>
    </submittedName>
</protein>
<reference evidence="1 2" key="1">
    <citation type="journal article" date="2022" name="New Phytol.">
        <title>Ecological generalism drives hyperdiversity of secondary metabolite gene clusters in xylarialean endophytes.</title>
        <authorList>
            <person name="Franco M.E.E."/>
            <person name="Wisecaver J.H."/>
            <person name="Arnold A.E."/>
            <person name="Ju Y.M."/>
            <person name="Slot J.C."/>
            <person name="Ahrendt S."/>
            <person name="Moore L.P."/>
            <person name="Eastman K.E."/>
            <person name="Scott K."/>
            <person name="Konkel Z."/>
            <person name="Mondo S.J."/>
            <person name="Kuo A."/>
            <person name="Hayes R.D."/>
            <person name="Haridas S."/>
            <person name="Andreopoulos B."/>
            <person name="Riley R."/>
            <person name="LaButti K."/>
            <person name="Pangilinan J."/>
            <person name="Lipzen A."/>
            <person name="Amirebrahimi M."/>
            <person name="Yan J."/>
            <person name="Adam C."/>
            <person name="Keymanesh K."/>
            <person name="Ng V."/>
            <person name="Louie K."/>
            <person name="Northen T."/>
            <person name="Drula E."/>
            <person name="Henrissat B."/>
            <person name="Hsieh H.M."/>
            <person name="Youens-Clark K."/>
            <person name="Lutzoni F."/>
            <person name="Miadlikowska J."/>
            <person name="Eastwood D.C."/>
            <person name="Hamelin R.C."/>
            <person name="Grigoriev I.V."/>
            <person name="U'Ren J.M."/>
        </authorList>
    </citation>
    <scope>NUCLEOTIDE SEQUENCE [LARGE SCALE GENOMIC DNA]</scope>
    <source>
        <strain evidence="1 2">CBS 119005</strain>
    </source>
</reference>
<organism evidence="1 2">
    <name type="scientific">Hypoxylon rubiginosum</name>
    <dbReference type="NCBI Taxonomy" id="110542"/>
    <lineage>
        <taxon>Eukaryota</taxon>
        <taxon>Fungi</taxon>
        <taxon>Dikarya</taxon>
        <taxon>Ascomycota</taxon>
        <taxon>Pezizomycotina</taxon>
        <taxon>Sordariomycetes</taxon>
        <taxon>Xylariomycetidae</taxon>
        <taxon>Xylariales</taxon>
        <taxon>Hypoxylaceae</taxon>
        <taxon>Hypoxylon</taxon>
    </lineage>
</organism>
<proteinExistence type="predicted"/>
<dbReference type="EMBL" id="MU393448">
    <property type="protein sequence ID" value="KAI4867353.1"/>
    <property type="molecule type" value="Genomic_DNA"/>
</dbReference>
<name>A0ACB9Z6W6_9PEZI</name>
<comment type="caution">
    <text evidence="1">The sequence shown here is derived from an EMBL/GenBank/DDBJ whole genome shotgun (WGS) entry which is preliminary data.</text>
</comment>
<keyword evidence="2" id="KW-1185">Reference proteome</keyword>
<dbReference type="Proteomes" id="UP001497700">
    <property type="component" value="Unassembled WGS sequence"/>
</dbReference>